<dbReference type="STRING" id="225324.SAMN02745126_03492"/>
<dbReference type="CDD" id="cd06588">
    <property type="entry name" value="PhnB_like"/>
    <property type="match status" value="1"/>
</dbReference>
<feature type="domain" description="PhnB-like" evidence="1">
    <location>
        <begin position="3"/>
        <end position="133"/>
    </location>
</feature>
<dbReference type="RefSeq" id="WP_085935196.1">
    <property type="nucleotide sequence ID" value="NZ_FUWJ01000004.1"/>
</dbReference>
<dbReference type="PANTHER" id="PTHR33990">
    <property type="entry name" value="PROTEIN YJDN-RELATED"/>
    <property type="match status" value="1"/>
</dbReference>
<accession>A0A1T4R1Y7</accession>
<dbReference type="Gene3D" id="3.10.180.10">
    <property type="entry name" value="2,3-Dihydroxybiphenyl 1,2-Dioxygenase, domain 1"/>
    <property type="match status" value="1"/>
</dbReference>
<gene>
    <name evidence="2" type="ORF">SAMN02745126_03492</name>
</gene>
<name>A0A1T4R1Y7_9HYPH</name>
<dbReference type="InterPro" id="IPR029068">
    <property type="entry name" value="Glyas_Bleomycin-R_OHBP_Dase"/>
</dbReference>
<organism evidence="2 3">
    <name type="scientific">Enhydrobacter aerosaccus</name>
    <dbReference type="NCBI Taxonomy" id="225324"/>
    <lineage>
        <taxon>Bacteria</taxon>
        <taxon>Pseudomonadati</taxon>
        <taxon>Pseudomonadota</taxon>
        <taxon>Alphaproteobacteria</taxon>
        <taxon>Hyphomicrobiales</taxon>
        <taxon>Enhydrobacter</taxon>
    </lineage>
</organism>
<dbReference type="PIRSF" id="PIRSF021700">
    <property type="entry name" value="3_dmu_93_MTrfase"/>
    <property type="match status" value="1"/>
</dbReference>
<dbReference type="PANTHER" id="PTHR33990:SF1">
    <property type="entry name" value="PROTEIN YJDN"/>
    <property type="match status" value="1"/>
</dbReference>
<sequence>MNVQPYVFFDGKCEEALAFYKDALGAKVEMMMKFKEHPDACKPGMIPPGSEDKVMHANFRIGDTQIMASDGHCQGKPSFQGFSLTINAANDAEAEKLFGALGKGGQVQMPMTETFFATRFGMVADKFGISWMVLAEKRPT</sequence>
<evidence type="ECO:0000313" key="2">
    <source>
        <dbReference type="EMBL" id="SKA09866.1"/>
    </source>
</evidence>
<evidence type="ECO:0000313" key="3">
    <source>
        <dbReference type="Proteomes" id="UP000190092"/>
    </source>
</evidence>
<dbReference type="InterPro" id="IPR009725">
    <property type="entry name" value="3_dmu_93_MTrfase"/>
</dbReference>
<dbReference type="InterPro" id="IPR028973">
    <property type="entry name" value="PhnB-like"/>
</dbReference>
<dbReference type="AlphaFoldDB" id="A0A1T4R1Y7"/>
<keyword evidence="3" id="KW-1185">Reference proteome</keyword>
<dbReference type="Pfam" id="PF06983">
    <property type="entry name" value="3-dmu-9_3-mt"/>
    <property type="match status" value="1"/>
</dbReference>
<dbReference type="SUPFAM" id="SSF54593">
    <property type="entry name" value="Glyoxalase/Bleomycin resistance protein/Dihydroxybiphenyl dioxygenase"/>
    <property type="match status" value="1"/>
</dbReference>
<protein>
    <submittedName>
        <fullName evidence="2">PhnB protein</fullName>
    </submittedName>
</protein>
<dbReference type="Proteomes" id="UP000190092">
    <property type="component" value="Unassembled WGS sequence"/>
</dbReference>
<proteinExistence type="predicted"/>
<dbReference type="OrthoDB" id="9795306at2"/>
<evidence type="ECO:0000259" key="1">
    <source>
        <dbReference type="Pfam" id="PF06983"/>
    </source>
</evidence>
<dbReference type="EMBL" id="FUWJ01000004">
    <property type="protein sequence ID" value="SKA09866.1"/>
    <property type="molecule type" value="Genomic_DNA"/>
</dbReference>
<reference evidence="3" key="1">
    <citation type="submission" date="2017-02" db="EMBL/GenBank/DDBJ databases">
        <authorList>
            <person name="Varghese N."/>
            <person name="Submissions S."/>
        </authorList>
    </citation>
    <scope>NUCLEOTIDE SEQUENCE [LARGE SCALE GENOMIC DNA]</scope>
    <source>
        <strain evidence="3">ATCC 27094</strain>
    </source>
</reference>